<dbReference type="Proteomes" id="UP000295504">
    <property type="component" value="Unassembled WGS sequence"/>
</dbReference>
<dbReference type="EMBL" id="SLYC01000009">
    <property type="protein sequence ID" value="TCQ03431.1"/>
    <property type="molecule type" value="Genomic_DNA"/>
</dbReference>
<accession>A0A4R2TJE8</accession>
<dbReference type="AlphaFoldDB" id="A0A4R2TJE8"/>
<dbReference type="RefSeq" id="WP_132847980.1">
    <property type="nucleotide sequence ID" value="NZ_CP058648.1"/>
</dbReference>
<evidence type="ECO:0000256" key="1">
    <source>
        <dbReference type="SAM" id="MobiDB-lite"/>
    </source>
</evidence>
<organism evidence="2 3">
    <name type="scientific">Serpentinicella alkaliphila</name>
    <dbReference type="NCBI Taxonomy" id="1734049"/>
    <lineage>
        <taxon>Bacteria</taxon>
        <taxon>Bacillati</taxon>
        <taxon>Bacillota</taxon>
        <taxon>Clostridia</taxon>
        <taxon>Peptostreptococcales</taxon>
        <taxon>Natronincolaceae</taxon>
        <taxon>Serpentinicella</taxon>
    </lineage>
</organism>
<evidence type="ECO:0000313" key="2">
    <source>
        <dbReference type="EMBL" id="TCQ03431.1"/>
    </source>
</evidence>
<reference evidence="2 3" key="1">
    <citation type="submission" date="2019-03" db="EMBL/GenBank/DDBJ databases">
        <title>Genomic Encyclopedia of Type Strains, Phase IV (KMG-IV): sequencing the most valuable type-strain genomes for metagenomic binning, comparative biology and taxonomic classification.</title>
        <authorList>
            <person name="Goeker M."/>
        </authorList>
    </citation>
    <scope>NUCLEOTIDE SEQUENCE [LARGE SCALE GENOMIC DNA]</scope>
    <source>
        <strain evidence="2 3">DSM 100013</strain>
    </source>
</reference>
<name>A0A4R2TJE8_9FIRM</name>
<keyword evidence="3" id="KW-1185">Reference proteome</keyword>
<protein>
    <submittedName>
        <fullName evidence="2">Uncharacterized protein</fullName>
    </submittedName>
</protein>
<gene>
    <name evidence="2" type="ORF">EDD79_100910</name>
</gene>
<proteinExistence type="predicted"/>
<sequence>MKESDKNEPKNNLQSVSLINALNSASRSEYPLSNLITEHALYEHSSNGFENNNNNNVINDESLRKKYGDNLDQDNNFL</sequence>
<evidence type="ECO:0000313" key="3">
    <source>
        <dbReference type="Proteomes" id="UP000295504"/>
    </source>
</evidence>
<comment type="caution">
    <text evidence="2">The sequence shown here is derived from an EMBL/GenBank/DDBJ whole genome shotgun (WGS) entry which is preliminary data.</text>
</comment>
<feature type="region of interest" description="Disordered" evidence="1">
    <location>
        <begin position="45"/>
        <end position="78"/>
    </location>
</feature>